<evidence type="ECO:0000256" key="1">
    <source>
        <dbReference type="SAM" id="MobiDB-lite"/>
    </source>
</evidence>
<name>A0ABN6FGS4_SINCY</name>
<dbReference type="EMBL" id="AP024525">
    <property type="protein sequence ID" value="BCT76097.1"/>
    <property type="molecule type" value="Genomic_DNA"/>
</dbReference>
<gene>
    <name evidence="2" type="ORF">SCMU_19390</name>
</gene>
<dbReference type="RefSeq" id="WP_229232747.1">
    <property type="nucleotide sequence ID" value="NZ_AP024525.1"/>
</dbReference>
<reference evidence="2 3" key="1">
    <citation type="journal article" date="2021" name="J. Biosci. Bioeng.">
        <title>Identification and characterization of a chc gene cluster responsible for the aromatization pathway of cyclohexanecarboxylate degradation in Sinomonas cyclohexanicum ATCC 51369.</title>
        <authorList>
            <person name="Yamamoto T."/>
            <person name="Hasegawa Y."/>
            <person name="Lau P.C.K."/>
            <person name="Iwaki H."/>
        </authorList>
    </citation>
    <scope>NUCLEOTIDE SEQUENCE [LARGE SCALE GENOMIC DNA]</scope>
    <source>
        <strain evidence="2 3">ATCC 51369</strain>
    </source>
</reference>
<organism evidence="2 3">
    <name type="scientific">Sinomonas cyclohexanicum</name>
    <name type="common">Corynebacterium cyclohexanicum</name>
    <dbReference type="NCBI Taxonomy" id="322009"/>
    <lineage>
        <taxon>Bacteria</taxon>
        <taxon>Bacillati</taxon>
        <taxon>Actinomycetota</taxon>
        <taxon>Actinomycetes</taxon>
        <taxon>Micrococcales</taxon>
        <taxon>Micrococcaceae</taxon>
        <taxon>Sinomonas</taxon>
    </lineage>
</organism>
<feature type="region of interest" description="Disordered" evidence="1">
    <location>
        <begin position="1"/>
        <end position="31"/>
    </location>
</feature>
<evidence type="ECO:0000313" key="3">
    <source>
        <dbReference type="Proteomes" id="UP001319861"/>
    </source>
</evidence>
<proteinExistence type="predicted"/>
<accession>A0ABN6FGS4</accession>
<dbReference type="Proteomes" id="UP001319861">
    <property type="component" value="Chromosome"/>
</dbReference>
<sequence>MKARLTPTEADGSSQIDGGGYGDDYRVIPGTDTIQAPAEPKHAWDAANDETNAELAAARAQYAAVSKDLAARLHPGTRHVLAKRVTTR</sequence>
<protein>
    <submittedName>
        <fullName evidence="2">Uncharacterized protein</fullName>
    </submittedName>
</protein>
<keyword evidence="3" id="KW-1185">Reference proteome</keyword>
<evidence type="ECO:0000313" key="2">
    <source>
        <dbReference type="EMBL" id="BCT76097.1"/>
    </source>
</evidence>